<dbReference type="PANTHER" id="PTHR10357">
    <property type="entry name" value="ALPHA-AMYLASE FAMILY MEMBER"/>
    <property type="match status" value="1"/>
</dbReference>
<dbReference type="RefSeq" id="WP_179270180.1">
    <property type="nucleotide sequence ID" value="NZ_CP058579.1"/>
</dbReference>
<protein>
    <submittedName>
        <fullName evidence="5">Alpha-glucosidase</fullName>
    </submittedName>
</protein>
<sequence length="582" mass="67628">MNSTSSPTSTSTASVAESERTWWKESVFYEIYPRSFYDSNDNGVGDLPGIVRKLDYLDDLGVDVVWLTPVYDSPQADFGYDIRDYRDILDEYGTMDDWERLRDGLHERDMRLVMDLVVNHTSDEHEWFEKSRREVDPYTDYYIWREGDPEAGSGDPYDPDALPNNWDSLFGGPAWTYDERRGEYYLHLFDGKQPDLNWRNPAVREDVYGIMRWWLDRDIDGFRMDVINFISKADGLPDGDPSAVVTGSEHFINGPHACEYLREMDERVLSEYDVVTVGEMPGISVEDAREYVGRDGPLDMAFHFEHMRLDEGPDDPWNFRDWSLDDFRETFTRWQTGLAGEGWNALYLNNHDQPRMVSRFGDEAYRVESATMLATFLHTLRGSPFVYQGEEIGMTNVPFESAGKFVDVETLRYVERMLERDDVENFEDIGDAVRYGSRDNARTPMQWSDAPNAGFTDREPWLTVNPNYTEVNVESARADPDSVWHYYRRLIDLRHDAPVLVYGDYEPLLPDHPEIYAYRRTLEDVGALVVLNFFDGEPRFDLPGSVAYDGAELLISNYEVERPEGPDGFDLRPYEARVYRLE</sequence>
<dbReference type="Pfam" id="PF00128">
    <property type="entry name" value="Alpha-amylase"/>
    <property type="match status" value="1"/>
</dbReference>
<dbReference type="Proteomes" id="UP000509626">
    <property type="component" value="Chromosome"/>
</dbReference>
<dbReference type="FunFam" id="2.60.40.1180:FF:000007">
    <property type="entry name" value="Sucrose isomerase"/>
    <property type="match status" value="1"/>
</dbReference>
<dbReference type="FunFam" id="3.90.400.10:FF:000002">
    <property type="entry name" value="Sucrose isomerase"/>
    <property type="match status" value="1"/>
</dbReference>
<dbReference type="CDD" id="cd11333">
    <property type="entry name" value="AmyAc_SI_OligoGlu_DGase"/>
    <property type="match status" value="1"/>
</dbReference>
<dbReference type="FunFam" id="3.20.20.80:FF:000064">
    <property type="entry name" value="Oligo-1,6-glucosidase"/>
    <property type="match status" value="2"/>
</dbReference>
<dbReference type="KEGG" id="halu:HUG12_18430"/>
<dbReference type="Gene3D" id="2.60.40.1180">
    <property type="entry name" value="Golgi alpha-mannosidase II"/>
    <property type="match status" value="1"/>
</dbReference>
<dbReference type="InterPro" id="IPR045857">
    <property type="entry name" value="O16G_dom_2"/>
</dbReference>
<dbReference type="Gene3D" id="3.90.400.10">
    <property type="entry name" value="Oligo-1,6-glucosidase, Domain 2"/>
    <property type="match status" value="1"/>
</dbReference>
<dbReference type="SUPFAM" id="SSF51011">
    <property type="entry name" value="Glycosyl hydrolase domain"/>
    <property type="match status" value="1"/>
</dbReference>
<dbReference type="AlphaFoldDB" id="A0A7D5QBQ5"/>
<evidence type="ECO:0000259" key="4">
    <source>
        <dbReference type="SMART" id="SM00642"/>
    </source>
</evidence>
<dbReference type="OrthoDB" id="18347at2157"/>
<dbReference type="PANTHER" id="PTHR10357:SF184">
    <property type="entry name" value="OLIGO-1,6-GLUCOSIDASE 1"/>
    <property type="match status" value="1"/>
</dbReference>
<evidence type="ECO:0000313" key="5">
    <source>
        <dbReference type="EMBL" id="QLG63596.1"/>
    </source>
</evidence>
<keyword evidence="2" id="KW-0378">Hydrolase</keyword>
<name>A0A7D5QBQ5_9EURY</name>
<gene>
    <name evidence="5" type="ORF">HUG12_18430</name>
</gene>
<keyword evidence="6" id="KW-1185">Reference proteome</keyword>
<dbReference type="EMBL" id="CP058579">
    <property type="protein sequence ID" value="QLG63596.1"/>
    <property type="molecule type" value="Genomic_DNA"/>
</dbReference>
<evidence type="ECO:0000313" key="6">
    <source>
        <dbReference type="Proteomes" id="UP000509626"/>
    </source>
</evidence>
<keyword evidence="3" id="KW-0326">Glycosidase</keyword>
<reference evidence="5 6" key="1">
    <citation type="submission" date="2020-06" db="EMBL/GenBank/DDBJ databases">
        <title>NJ-3-1, isolated from saline soil.</title>
        <authorList>
            <person name="Cui H.L."/>
            <person name="Shi X."/>
        </authorList>
    </citation>
    <scope>NUCLEOTIDE SEQUENCE [LARGE SCALE GENOMIC DNA]</scope>
    <source>
        <strain evidence="5 6">NJ-3-1</strain>
    </source>
</reference>
<feature type="domain" description="Glycosyl hydrolase family 13 catalytic" evidence="4">
    <location>
        <begin position="30"/>
        <end position="442"/>
    </location>
</feature>
<dbReference type="InterPro" id="IPR006047">
    <property type="entry name" value="GH13_cat_dom"/>
</dbReference>
<organism evidence="5 6">
    <name type="scientific">Halorarum salinum</name>
    <dbReference type="NCBI Taxonomy" id="2743089"/>
    <lineage>
        <taxon>Archaea</taxon>
        <taxon>Methanobacteriati</taxon>
        <taxon>Methanobacteriota</taxon>
        <taxon>Stenosarchaea group</taxon>
        <taxon>Halobacteria</taxon>
        <taxon>Halobacteriales</taxon>
        <taxon>Haloferacaceae</taxon>
        <taxon>Halorarum</taxon>
    </lineage>
</organism>
<evidence type="ECO:0000256" key="1">
    <source>
        <dbReference type="ARBA" id="ARBA00008061"/>
    </source>
</evidence>
<comment type="similarity">
    <text evidence="1">Belongs to the glycosyl hydrolase 13 family.</text>
</comment>
<dbReference type="GeneID" id="56039479"/>
<proteinExistence type="inferred from homology"/>
<accession>A0A7D5QBQ5</accession>
<dbReference type="InterPro" id="IPR017853">
    <property type="entry name" value="GH"/>
</dbReference>
<dbReference type="NCBIfam" id="NF008183">
    <property type="entry name" value="PRK10933.1"/>
    <property type="match status" value="1"/>
</dbReference>
<dbReference type="GO" id="GO:0004556">
    <property type="term" value="F:alpha-amylase activity"/>
    <property type="evidence" value="ECO:0007669"/>
    <property type="project" value="TreeGrafter"/>
</dbReference>
<dbReference type="SUPFAM" id="SSF51445">
    <property type="entry name" value="(Trans)glycosidases"/>
    <property type="match status" value="1"/>
</dbReference>
<dbReference type="Gene3D" id="3.20.20.80">
    <property type="entry name" value="Glycosidases"/>
    <property type="match status" value="1"/>
</dbReference>
<dbReference type="GO" id="GO:0009313">
    <property type="term" value="P:oligosaccharide catabolic process"/>
    <property type="evidence" value="ECO:0007669"/>
    <property type="project" value="TreeGrafter"/>
</dbReference>
<evidence type="ECO:0000256" key="2">
    <source>
        <dbReference type="ARBA" id="ARBA00022801"/>
    </source>
</evidence>
<dbReference type="InterPro" id="IPR013780">
    <property type="entry name" value="Glyco_hydro_b"/>
</dbReference>
<dbReference type="SMART" id="SM00642">
    <property type="entry name" value="Aamy"/>
    <property type="match status" value="1"/>
</dbReference>
<evidence type="ECO:0000256" key="3">
    <source>
        <dbReference type="ARBA" id="ARBA00023295"/>
    </source>
</evidence>